<accession>A0AAW6BZI5</accession>
<gene>
    <name evidence="1" type="ORF">PND83_04415</name>
</gene>
<comment type="caution">
    <text evidence="1">The sequence shown here is derived from an EMBL/GenBank/DDBJ whole genome shotgun (WGS) entry which is preliminary data.</text>
</comment>
<dbReference type="InterPro" id="IPR006498">
    <property type="entry name" value="Tail_tube"/>
</dbReference>
<sequence length="169" mass="18183">MAGAFVNICGPVVADTAYSNGSLVARDVAITLPEVTPLTADLQAMGTFTLPIWQLLDNMEASLTKIGVDMGLRALIKPDMKPLEFRWVQTITDANGNTRNVGCKAFLRGIPNKIPGIGLEVGSASENEVTITVTRYNLFVDGQEMFLIDRLAGKCRIAGTEYGDVSSML</sequence>
<evidence type="ECO:0000313" key="2">
    <source>
        <dbReference type="Proteomes" id="UP001211006"/>
    </source>
</evidence>
<dbReference type="EMBL" id="JAQLWO010000003">
    <property type="protein sequence ID" value="MDB7905215.1"/>
    <property type="molecule type" value="Genomic_DNA"/>
</dbReference>
<dbReference type="Proteomes" id="UP001211006">
    <property type="component" value="Unassembled WGS sequence"/>
</dbReference>
<dbReference type="RefSeq" id="WP_195484644.1">
    <property type="nucleotide sequence ID" value="NZ_JADNHL010000028.1"/>
</dbReference>
<reference evidence="1" key="1">
    <citation type="submission" date="2023-01" db="EMBL/GenBank/DDBJ databases">
        <title>Human gut microbiome strain richness.</title>
        <authorList>
            <person name="Chen-Liaw A."/>
        </authorList>
    </citation>
    <scope>NUCLEOTIDE SEQUENCE</scope>
    <source>
        <strain evidence="1">2225st1_A6_2225SCRN_200828</strain>
    </source>
</reference>
<dbReference type="Pfam" id="PF04985">
    <property type="entry name" value="Phage_tube"/>
    <property type="match status" value="1"/>
</dbReference>
<name>A0AAW6BZI5_FLAPL</name>
<proteinExistence type="predicted"/>
<evidence type="ECO:0000313" key="1">
    <source>
        <dbReference type="EMBL" id="MDB7905215.1"/>
    </source>
</evidence>
<protein>
    <submittedName>
        <fullName evidence="1">Phage major tail tube protein</fullName>
    </submittedName>
</protein>
<dbReference type="AlphaFoldDB" id="A0AAW6BZI5"/>
<organism evidence="1 2">
    <name type="scientific">Flavonifractor plautii</name>
    <name type="common">Fusobacterium plautii</name>
    <dbReference type="NCBI Taxonomy" id="292800"/>
    <lineage>
        <taxon>Bacteria</taxon>
        <taxon>Bacillati</taxon>
        <taxon>Bacillota</taxon>
        <taxon>Clostridia</taxon>
        <taxon>Eubacteriales</taxon>
        <taxon>Oscillospiraceae</taxon>
        <taxon>Flavonifractor</taxon>
    </lineage>
</organism>